<dbReference type="RefSeq" id="WP_272142564.1">
    <property type="nucleotide sequence ID" value="NZ_JAQNDM010000002.1"/>
</dbReference>
<sequence>MHSTSNRKPRTTVSPEGLLIQAIVFAILVRIGMVLLFPIGATLMFFLPVPGSMQHALSGLMVAVLMAAPLMLVLILGAWAWQQPRQPGRNYRGIPIGAAALGFLITVVPLPFDRSPSLASSLEKSVGGIRAPRWFRTLPERIEGFFDACQRNSDCEQAPEGFRHVCAADAEGVRMCVEVTEGGCCPTKTGCQGDWVCVALKDPSRERPAPMESTFERCVPPEIAPRFPAGREAHSCARPPDWRQNDD</sequence>
<keyword evidence="2" id="KW-0472">Membrane</keyword>
<dbReference type="Proteomes" id="UP001221838">
    <property type="component" value="Unassembled WGS sequence"/>
</dbReference>
<reference evidence="3 4" key="1">
    <citation type="submission" date="2022-11" db="EMBL/GenBank/DDBJ databases">
        <title>Minimal conservation of predation-associated metabolite biosynthetic gene clusters underscores biosynthetic potential of Myxococcota including descriptions for ten novel species: Archangium lansinium sp. nov., Myxococcus landrumus sp. nov., Nannocystis bai.</title>
        <authorList>
            <person name="Ahearne A."/>
            <person name="Stevens C."/>
            <person name="Dowd S."/>
        </authorList>
    </citation>
    <scope>NUCLEOTIDE SEQUENCE [LARGE SCALE GENOMIC DNA]</scope>
    <source>
        <strain evidence="3 4">NCWAL01</strain>
    </source>
</reference>
<evidence type="ECO:0000313" key="4">
    <source>
        <dbReference type="Proteomes" id="UP001221838"/>
    </source>
</evidence>
<evidence type="ECO:0000313" key="3">
    <source>
        <dbReference type="EMBL" id="MDC0712435.1"/>
    </source>
</evidence>
<dbReference type="EMBL" id="JAQNDM010000002">
    <property type="protein sequence ID" value="MDC0712435.1"/>
    <property type="molecule type" value="Genomic_DNA"/>
</dbReference>
<comment type="caution">
    <text evidence="3">The sequence shown here is derived from an EMBL/GenBank/DDBJ whole genome shotgun (WGS) entry which is preliminary data.</text>
</comment>
<gene>
    <name evidence="3" type="ORF">POL68_28495</name>
</gene>
<name>A0ABT5DFI9_9BACT</name>
<feature type="transmembrane region" description="Helical" evidence="2">
    <location>
        <begin position="20"/>
        <end position="47"/>
    </location>
</feature>
<evidence type="ECO:0000256" key="2">
    <source>
        <dbReference type="SAM" id="Phobius"/>
    </source>
</evidence>
<feature type="region of interest" description="Disordered" evidence="1">
    <location>
        <begin position="226"/>
        <end position="247"/>
    </location>
</feature>
<keyword evidence="2" id="KW-0812">Transmembrane</keyword>
<feature type="compositionally biased region" description="Basic and acidic residues" evidence="1">
    <location>
        <begin position="229"/>
        <end position="247"/>
    </location>
</feature>
<protein>
    <submittedName>
        <fullName evidence="3">Uncharacterized protein</fullName>
    </submittedName>
</protein>
<organism evidence="3 4">
    <name type="scientific">Stigmatella ashevillensis</name>
    <dbReference type="NCBI Taxonomy" id="2995309"/>
    <lineage>
        <taxon>Bacteria</taxon>
        <taxon>Pseudomonadati</taxon>
        <taxon>Myxococcota</taxon>
        <taxon>Myxococcia</taxon>
        <taxon>Myxococcales</taxon>
        <taxon>Cystobacterineae</taxon>
        <taxon>Archangiaceae</taxon>
        <taxon>Stigmatella</taxon>
    </lineage>
</organism>
<evidence type="ECO:0000256" key="1">
    <source>
        <dbReference type="SAM" id="MobiDB-lite"/>
    </source>
</evidence>
<accession>A0ABT5DFI9</accession>
<feature type="transmembrane region" description="Helical" evidence="2">
    <location>
        <begin position="59"/>
        <end position="81"/>
    </location>
</feature>
<proteinExistence type="predicted"/>
<feature type="transmembrane region" description="Helical" evidence="2">
    <location>
        <begin position="93"/>
        <end position="112"/>
    </location>
</feature>
<keyword evidence="2" id="KW-1133">Transmembrane helix</keyword>
<keyword evidence="4" id="KW-1185">Reference proteome</keyword>